<accession>A0A1W9ZBT5</accession>
<dbReference type="Proteomes" id="UP000192707">
    <property type="component" value="Unassembled WGS sequence"/>
</dbReference>
<evidence type="ECO:0000313" key="2">
    <source>
        <dbReference type="EMBL" id="ORA11533.1"/>
    </source>
</evidence>
<evidence type="ECO:0000313" key="3">
    <source>
        <dbReference type="Proteomes" id="UP000192707"/>
    </source>
</evidence>
<keyword evidence="3" id="KW-1185">Reference proteome</keyword>
<keyword evidence="1" id="KW-0812">Transmembrane</keyword>
<dbReference type="EMBL" id="MVHG01000052">
    <property type="protein sequence ID" value="ORA11533.1"/>
    <property type="molecule type" value="Genomic_DNA"/>
</dbReference>
<keyword evidence="1" id="KW-1133">Transmembrane helix</keyword>
<name>A0A1W9ZBT5_MYCAI</name>
<dbReference type="Pfam" id="PF14494">
    <property type="entry name" value="DUF4436"/>
    <property type="match status" value="1"/>
</dbReference>
<sequence>MGTGDNRRKVPARVEVIARWTGGRSASTGCRTRARCPTSRATDNGKVLITPQPAKGPLIFDLGICLVLVSLPTLPGAPPPGSWIDQAIVQWVLIALVTAMTLYIVAWIRQGD</sequence>
<dbReference type="AlphaFoldDB" id="A0A1W9ZBT5"/>
<protein>
    <submittedName>
        <fullName evidence="2">Uncharacterized protein</fullName>
    </submittedName>
</protein>
<proteinExistence type="predicted"/>
<dbReference type="InterPro" id="IPR027948">
    <property type="entry name" value="DUF4436"/>
</dbReference>
<feature type="transmembrane region" description="Helical" evidence="1">
    <location>
        <begin position="88"/>
        <end position="108"/>
    </location>
</feature>
<gene>
    <name evidence="2" type="ORF">BST14_18350</name>
</gene>
<keyword evidence="1" id="KW-0472">Membrane</keyword>
<organism evidence="2 3">
    <name type="scientific">Mycobacterium arosiense ATCC BAA-1401 = DSM 45069</name>
    <dbReference type="NCBI Taxonomy" id="1265311"/>
    <lineage>
        <taxon>Bacteria</taxon>
        <taxon>Bacillati</taxon>
        <taxon>Actinomycetota</taxon>
        <taxon>Actinomycetes</taxon>
        <taxon>Mycobacteriales</taxon>
        <taxon>Mycobacteriaceae</taxon>
        <taxon>Mycobacterium</taxon>
        <taxon>Mycobacterium avium complex (MAC)</taxon>
    </lineage>
</organism>
<evidence type="ECO:0000256" key="1">
    <source>
        <dbReference type="SAM" id="Phobius"/>
    </source>
</evidence>
<feature type="transmembrane region" description="Helical" evidence="1">
    <location>
        <begin position="58"/>
        <end position="76"/>
    </location>
</feature>
<comment type="caution">
    <text evidence="2">The sequence shown here is derived from an EMBL/GenBank/DDBJ whole genome shotgun (WGS) entry which is preliminary data.</text>
</comment>
<reference evidence="2 3" key="1">
    <citation type="submission" date="2016-12" db="EMBL/GenBank/DDBJ databases">
        <title>The new phylogeny of genus Mycobacterium.</title>
        <authorList>
            <person name="Tortoli E."/>
            <person name="Trovato A."/>
            <person name="Cirillo D.M."/>
        </authorList>
    </citation>
    <scope>NUCLEOTIDE SEQUENCE [LARGE SCALE GENOMIC DNA]</scope>
    <source>
        <strain evidence="2 3">DSM 45069</strain>
    </source>
</reference>